<gene>
    <name evidence="1" type="ORF">Pth03_26880</name>
</gene>
<keyword evidence="2" id="KW-1185">Reference proteome</keyword>
<name>A0A8J3V5C5_9ACTN</name>
<dbReference type="EMBL" id="BOOR01000017">
    <property type="protein sequence ID" value="GII54299.1"/>
    <property type="molecule type" value="Genomic_DNA"/>
</dbReference>
<dbReference type="AlphaFoldDB" id="A0A8J3V5C5"/>
<proteinExistence type="predicted"/>
<evidence type="ECO:0000313" key="2">
    <source>
        <dbReference type="Proteomes" id="UP000605992"/>
    </source>
</evidence>
<dbReference type="Proteomes" id="UP000605992">
    <property type="component" value="Unassembled WGS sequence"/>
</dbReference>
<comment type="caution">
    <text evidence="1">The sequence shown here is derived from an EMBL/GenBank/DDBJ whole genome shotgun (WGS) entry which is preliminary data.</text>
</comment>
<accession>A0A8J3V5C5</accession>
<organism evidence="1 2">
    <name type="scientific">Planotetraspora thailandica</name>
    <dbReference type="NCBI Taxonomy" id="487172"/>
    <lineage>
        <taxon>Bacteria</taxon>
        <taxon>Bacillati</taxon>
        <taxon>Actinomycetota</taxon>
        <taxon>Actinomycetes</taxon>
        <taxon>Streptosporangiales</taxon>
        <taxon>Streptosporangiaceae</taxon>
        <taxon>Planotetraspora</taxon>
    </lineage>
</organism>
<dbReference type="RefSeq" id="WP_203944536.1">
    <property type="nucleotide sequence ID" value="NZ_BOOR01000017.1"/>
</dbReference>
<evidence type="ECO:0000313" key="1">
    <source>
        <dbReference type="EMBL" id="GII54299.1"/>
    </source>
</evidence>
<dbReference type="NCBIfam" id="NF038157">
    <property type="entry name" value="lanti_ALQxL"/>
    <property type="match status" value="1"/>
</dbReference>
<sequence length="42" mass="4562">MELDINALDMLPATGESQLWPCAPTCNPYTCGDASTCWITDI</sequence>
<reference evidence="1" key="1">
    <citation type="submission" date="2021-01" db="EMBL/GenBank/DDBJ databases">
        <title>Whole genome shotgun sequence of Planotetraspora thailandica NBRC 104271.</title>
        <authorList>
            <person name="Komaki H."/>
            <person name="Tamura T."/>
        </authorList>
    </citation>
    <scope>NUCLEOTIDE SEQUENCE</scope>
    <source>
        <strain evidence="1">NBRC 104271</strain>
    </source>
</reference>
<protein>
    <submittedName>
        <fullName evidence="1">Uncharacterized protein</fullName>
    </submittedName>
</protein>